<dbReference type="Proteomes" id="UP001286313">
    <property type="component" value="Unassembled WGS sequence"/>
</dbReference>
<feature type="compositionally biased region" description="Polar residues" evidence="1">
    <location>
        <begin position="83"/>
        <end position="93"/>
    </location>
</feature>
<feature type="region of interest" description="Disordered" evidence="1">
    <location>
        <begin position="72"/>
        <end position="93"/>
    </location>
</feature>
<proteinExistence type="predicted"/>
<organism evidence="2 3">
    <name type="scientific">Petrolisthes cinctipes</name>
    <name type="common">Flat porcelain crab</name>
    <dbReference type="NCBI Taxonomy" id="88211"/>
    <lineage>
        <taxon>Eukaryota</taxon>
        <taxon>Metazoa</taxon>
        <taxon>Ecdysozoa</taxon>
        <taxon>Arthropoda</taxon>
        <taxon>Crustacea</taxon>
        <taxon>Multicrustacea</taxon>
        <taxon>Malacostraca</taxon>
        <taxon>Eumalacostraca</taxon>
        <taxon>Eucarida</taxon>
        <taxon>Decapoda</taxon>
        <taxon>Pleocyemata</taxon>
        <taxon>Anomura</taxon>
        <taxon>Galatheoidea</taxon>
        <taxon>Porcellanidae</taxon>
        <taxon>Petrolisthes</taxon>
    </lineage>
</organism>
<protein>
    <submittedName>
        <fullName evidence="2">Uncharacterized protein</fullName>
    </submittedName>
</protein>
<sequence>MEESLGRVKKEENLGRVKKEESLGRVKKPESPIPGFENCFVVAKSRPPHRPYIHTYCLKGLVVLVCGERVPSSPQGAGDLHTPPQQSLTSQHV</sequence>
<feature type="compositionally biased region" description="Basic and acidic residues" evidence="1">
    <location>
        <begin position="1"/>
        <end position="30"/>
    </location>
</feature>
<reference evidence="2" key="1">
    <citation type="submission" date="2023-10" db="EMBL/GenBank/DDBJ databases">
        <title>Genome assemblies of two species of porcelain crab, Petrolisthes cinctipes and Petrolisthes manimaculis (Anomura: Porcellanidae).</title>
        <authorList>
            <person name="Angst P."/>
        </authorList>
    </citation>
    <scope>NUCLEOTIDE SEQUENCE</scope>
    <source>
        <strain evidence="2">PB745_01</strain>
        <tissue evidence="2">Gill</tissue>
    </source>
</reference>
<evidence type="ECO:0000313" key="2">
    <source>
        <dbReference type="EMBL" id="KAK3853663.1"/>
    </source>
</evidence>
<evidence type="ECO:0000256" key="1">
    <source>
        <dbReference type="SAM" id="MobiDB-lite"/>
    </source>
</evidence>
<keyword evidence="3" id="KW-1185">Reference proteome</keyword>
<feature type="region of interest" description="Disordered" evidence="1">
    <location>
        <begin position="1"/>
        <end position="33"/>
    </location>
</feature>
<name>A0AAE1EJ58_PETCI</name>
<dbReference type="EMBL" id="JAWQEG010006875">
    <property type="protein sequence ID" value="KAK3853663.1"/>
    <property type="molecule type" value="Genomic_DNA"/>
</dbReference>
<accession>A0AAE1EJ58</accession>
<dbReference type="AlphaFoldDB" id="A0AAE1EJ58"/>
<evidence type="ECO:0000313" key="3">
    <source>
        <dbReference type="Proteomes" id="UP001286313"/>
    </source>
</evidence>
<gene>
    <name evidence="2" type="ORF">Pcinc_039807</name>
</gene>
<comment type="caution">
    <text evidence="2">The sequence shown here is derived from an EMBL/GenBank/DDBJ whole genome shotgun (WGS) entry which is preliminary data.</text>
</comment>